<evidence type="ECO:0000313" key="9">
    <source>
        <dbReference type="EMBL" id="KAK7591112.1"/>
    </source>
</evidence>
<comment type="similarity">
    <text evidence="1 6">Belongs to the methyltransferase superfamily.</text>
</comment>
<dbReference type="Pfam" id="PF06859">
    <property type="entry name" value="Bin3"/>
    <property type="match status" value="1"/>
</dbReference>
<dbReference type="InterPro" id="IPR039772">
    <property type="entry name" value="Bin3-like"/>
</dbReference>
<evidence type="ECO:0000256" key="3">
    <source>
        <dbReference type="ARBA" id="ARBA00022679"/>
    </source>
</evidence>
<feature type="compositionally biased region" description="Polar residues" evidence="7">
    <location>
        <begin position="8"/>
        <end position="26"/>
    </location>
</feature>
<dbReference type="EMBL" id="JBBCAQ010000022">
    <property type="protein sequence ID" value="KAK7591112.1"/>
    <property type="molecule type" value="Genomic_DNA"/>
</dbReference>
<dbReference type="InterPro" id="IPR041698">
    <property type="entry name" value="Methyltransf_25"/>
</dbReference>
<dbReference type="AlphaFoldDB" id="A0AAN9TGN8"/>
<feature type="region of interest" description="Disordered" evidence="7">
    <location>
        <begin position="1"/>
        <end position="36"/>
    </location>
</feature>
<dbReference type="Gene3D" id="3.40.50.150">
    <property type="entry name" value="Vaccinia Virus protein VP39"/>
    <property type="match status" value="1"/>
</dbReference>
<dbReference type="Proteomes" id="UP001367676">
    <property type="component" value="Unassembled WGS sequence"/>
</dbReference>
<dbReference type="GO" id="GO:0008173">
    <property type="term" value="F:RNA methyltransferase activity"/>
    <property type="evidence" value="ECO:0007669"/>
    <property type="project" value="UniProtKB-UniRule"/>
</dbReference>
<dbReference type="InterPro" id="IPR010675">
    <property type="entry name" value="Bin3_C"/>
</dbReference>
<dbReference type="InterPro" id="IPR024160">
    <property type="entry name" value="BIN3_SAM-bd_dom"/>
</dbReference>
<dbReference type="GO" id="GO:0032259">
    <property type="term" value="P:methylation"/>
    <property type="evidence" value="ECO:0007669"/>
    <property type="project" value="UniProtKB-KW"/>
</dbReference>
<dbReference type="PROSITE" id="PS51515">
    <property type="entry name" value="BIN3_SAM"/>
    <property type="match status" value="1"/>
</dbReference>
<feature type="compositionally biased region" description="Low complexity" evidence="7">
    <location>
        <begin position="349"/>
        <end position="365"/>
    </location>
</feature>
<protein>
    <recommendedName>
        <fullName evidence="6">RNA methyltransferase</fullName>
        <ecNumber evidence="6">2.1.1.-</ecNumber>
    </recommendedName>
</protein>
<keyword evidence="3 6" id="KW-0808">Transferase</keyword>
<keyword evidence="2 6" id="KW-0489">Methyltransferase</keyword>
<gene>
    <name evidence="9" type="ORF">V9T40_002725</name>
</gene>
<evidence type="ECO:0000256" key="7">
    <source>
        <dbReference type="SAM" id="MobiDB-lite"/>
    </source>
</evidence>
<feature type="compositionally biased region" description="Acidic residues" evidence="7">
    <location>
        <begin position="132"/>
        <end position="141"/>
    </location>
</feature>
<evidence type="ECO:0000259" key="8">
    <source>
        <dbReference type="PROSITE" id="PS51515"/>
    </source>
</evidence>
<comment type="caution">
    <text evidence="9">The sequence shown here is derived from an EMBL/GenBank/DDBJ whole genome shotgun (WGS) entry which is preliminary data.</text>
</comment>
<feature type="region of interest" description="Disordered" evidence="7">
    <location>
        <begin position="111"/>
        <end position="145"/>
    </location>
</feature>
<feature type="region of interest" description="Disordered" evidence="7">
    <location>
        <begin position="334"/>
        <end position="365"/>
    </location>
</feature>
<sequence length="578" mass="64475">MSCGKRTYSFSSTGSASRLNVNNNATAPAKKKKKYSRTATFVPPTKFLLGGNIRDPLNLNGLQHEDDGAGDERVRTCDDIILAPVEDFLLGGNINDPLNLKGIAEQESSAAATSATAEAAECAEAEQPSDCATDDTDEGDQESAAPVADVAAGAEIAVPADANHRAEAPKGAGAEHCVHNGARFMNLNLNMNVAAARKLERKDKIVSPVVPQPYRPLKTVPFRQIITPDLCTKPLKTPKFKEKSTRFQYGNYQRYYNYRNSQTGTDLRLEILERHRDMFCNKDVLDIGCNVGHVSFAVARSFGAKSVTGIDIDRYLIDVAKKNVQYYVNCASPYPSSSWESPRQPPDRSALSLDMPSSSLDMPSSSSTLAVPSVAAPRKIDLKYKCYPVSMPILYGPIYDTEMANESRKTFPKNIRFMHANYVPESEEQLQAEQPQYDTILCLSVTKWVHLNWGDNGLRLAFKRMYAQLKPGGILILEPQSWDSYKRKKSLTETIWRNYRSIQLFPHHFDRYLLSSEVGFSRCQTLAVVNHQHKGFRRAIKVFKKPIPSVHSLSTPPESLVERFVNLPTIQEETNEVE</sequence>
<name>A0AAN9TGN8_9HEMI</name>
<dbReference type="GO" id="GO:0040031">
    <property type="term" value="P:snRNA modification"/>
    <property type="evidence" value="ECO:0007669"/>
    <property type="project" value="TreeGrafter"/>
</dbReference>
<dbReference type="EC" id="2.1.1.-" evidence="6"/>
<dbReference type="Pfam" id="PF13649">
    <property type="entry name" value="Methyltransf_25"/>
    <property type="match status" value="1"/>
</dbReference>
<keyword evidence="10" id="KW-1185">Reference proteome</keyword>
<dbReference type="InterPro" id="IPR029063">
    <property type="entry name" value="SAM-dependent_MTases_sf"/>
</dbReference>
<dbReference type="GO" id="GO:0017069">
    <property type="term" value="F:snRNA binding"/>
    <property type="evidence" value="ECO:0007669"/>
    <property type="project" value="TreeGrafter"/>
</dbReference>
<evidence type="ECO:0000256" key="4">
    <source>
        <dbReference type="ARBA" id="ARBA00022691"/>
    </source>
</evidence>
<dbReference type="CDD" id="cd02440">
    <property type="entry name" value="AdoMet_MTases"/>
    <property type="match status" value="1"/>
</dbReference>
<keyword evidence="4 5" id="KW-0949">S-adenosyl-L-methionine</keyword>
<dbReference type="PANTHER" id="PTHR12315">
    <property type="entry name" value="BICOID-INTERACTING PROTEIN RELATED"/>
    <property type="match status" value="1"/>
</dbReference>
<reference evidence="9 10" key="1">
    <citation type="submission" date="2024-03" db="EMBL/GenBank/DDBJ databases">
        <title>Adaptation during the transition from Ophiocordyceps entomopathogen to insect associate is accompanied by gene loss and intensified selection.</title>
        <authorList>
            <person name="Ward C.M."/>
            <person name="Onetto C.A."/>
            <person name="Borneman A.R."/>
        </authorList>
    </citation>
    <scope>NUCLEOTIDE SEQUENCE [LARGE SCALE GENOMIC DNA]</scope>
    <source>
        <strain evidence="9">AWRI1</strain>
        <tissue evidence="9">Single Adult Female</tissue>
    </source>
</reference>
<dbReference type="GO" id="GO:0008171">
    <property type="term" value="F:O-methyltransferase activity"/>
    <property type="evidence" value="ECO:0007669"/>
    <property type="project" value="UniProtKB-UniRule"/>
</dbReference>
<evidence type="ECO:0000256" key="1">
    <source>
        <dbReference type="ARBA" id="ARBA00008361"/>
    </source>
</evidence>
<organism evidence="9 10">
    <name type="scientific">Parthenolecanium corni</name>
    <dbReference type="NCBI Taxonomy" id="536013"/>
    <lineage>
        <taxon>Eukaryota</taxon>
        <taxon>Metazoa</taxon>
        <taxon>Ecdysozoa</taxon>
        <taxon>Arthropoda</taxon>
        <taxon>Hexapoda</taxon>
        <taxon>Insecta</taxon>
        <taxon>Pterygota</taxon>
        <taxon>Neoptera</taxon>
        <taxon>Paraneoptera</taxon>
        <taxon>Hemiptera</taxon>
        <taxon>Sternorrhyncha</taxon>
        <taxon>Coccoidea</taxon>
        <taxon>Coccidae</taxon>
        <taxon>Parthenolecanium</taxon>
    </lineage>
</organism>
<feature type="domain" description="Bin3-type SAM" evidence="8">
    <location>
        <begin position="266"/>
        <end position="548"/>
    </location>
</feature>
<accession>A0AAN9TGN8</accession>
<evidence type="ECO:0000256" key="5">
    <source>
        <dbReference type="PROSITE-ProRule" id="PRU00848"/>
    </source>
</evidence>
<evidence type="ECO:0000313" key="10">
    <source>
        <dbReference type="Proteomes" id="UP001367676"/>
    </source>
</evidence>
<proteinExistence type="inferred from homology"/>
<dbReference type="PANTHER" id="PTHR12315:SF0">
    <property type="entry name" value="7SK SNRNA METHYLPHOSPHATE CAPPING ENZYME"/>
    <property type="match status" value="1"/>
</dbReference>
<evidence type="ECO:0000256" key="6">
    <source>
        <dbReference type="RuleBase" id="RU367087"/>
    </source>
</evidence>
<evidence type="ECO:0000256" key="2">
    <source>
        <dbReference type="ARBA" id="ARBA00022603"/>
    </source>
</evidence>
<dbReference type="SUPFAM" id="SSF53335">
    <property type="entry name" value="S-adenosyl-L-methionine-dependent methyltransferases"/>
    <property type="match status" value="1"/>
</dbReference>
<feature type="compositionally biased region" description="Low complexity" evidence="7">
    <location>
        <begin position="111"/>
        <end position="126"/>
    </location>
</feature>